<dbReference type="InterPro" id="IPR046798">
    <property type="entry name" value="2OG-FeII_Oxy_6"/>
</dbReference>
<organism evidence="2 3">
    <name type="scientific">Puccinia sorghi</name>
    <dbReference type="NCBI Taxonomy" id="27349"/>
    <lineage>
        <taxon>Eukaryota</taxon>
        <taxon>Fungi</taxon>
        <taxon>Dikarya</taxon>
        <taxon>Basidiomycota</taxon>
        <taxon>Pucciniomycotina</taxon>
        <taxon>Pucciniomycetes</taxon>
        <taxon>Pucciniales</taxon>
        <taxon>Pucciniaceae</taxon>
        <taxon>Puccinia</taxon>
    </lineage>
</organism>
<feature type="non-terminal residue" evidence="2">
    <location>
        <position position="171"/>
    </location>
</feature>
<dbReference type="OrthoDB" id="2496844at2759"/>
<name>A0A0L6UD42_9BASI</name>
<gene>
    <name evidence="2" type="ORF">VP01_7246g1</name>
</gene>
<evidence type="ECO:0000313" key="3">
    <source>
        <dbReference type="Proteomes" id="UP000037035"/>
    </source>
</evidence>
<evidence type="ECO:0000313" key="2">
    <source>
        <dbReference type="EMBL" id="KNZ46458.1"/>
    </source>
</evidence>
<protein>
    <recommendedName>
        <fullName evidence="1">Tet-like 2OG-Fe(II) oxygenase domain-containing protein</fullName>
    </recommendedName>
</protein>
<proteinExistence type="predicted"/>
<feature type="domain" description="Tet-like 2OG-Fe(II) oxygenase" evidence="1">
    <location>
        <begin position="82"/>
        <end position="158"/>
    </location>
</feature>
<keyword evidence="3" id="KW-1185">Reference proteome</keyword>
<comment type="caution">
    <text evidence="2">The sequence shown here is derived from an EMBL/GenBank/DDBJ whole genome shotgun (WGS) entry which is preliminary data.</text>
</comment>
<evidence type="ECO:0000259" key="1">
    <source>
        <dbReference type="Pfam" id="PF20515"/>
    </source>
</evidence>
<dbReference type="AlphaFoldDB" id="A0A0L6UD42"/>
<accession>A0A0L6UD42</accession>
<dbReference type="VEuPathDB" id="FungiDB:VP01_7246g1"/>
<reference evidence="2 3" key="1">
    <citation type="submission" date="2015-08" db="EMBL/GenBank/DDBJ databases">
        <title>Next Generation Sequencing and Analysis of the Genome of Puccinia sorghi L Schw, the Causal Agent of Maize Common Rust.</title>
        <authorList>
            <person name="Rochi L."/>
            <person name="Burguener G."/>
            <person name="Darino M."/>
            <person name="Turjanski A."/>
            <person name="Kreff E."/>
            <person name="Dieguez M.J."/>
            <person name="Sacco F."/>
        </authorList>
    </citation>
    <scope>NUCLEOTIDE SEQUENCE [LARGE SCALE GENOMIC DNA]</scope>
    <source>
        <strain evidence="2 3">RO10H11247</strain>
    </source>
</reference>
<dbReference type="Pfam" id="PF20515">
    <property type="entry name" value="2OG-FeII_Oxy_6"/>
    <property type="match status" value="1"/>
</dbReference>
<sequence length="171" mass="19522">MCSLSEGGQSSATHQLKNQMPCIQSQIKKSWLLSSSICFQLWIFLSNHNTNISFLKQPIRIPTSQIALNILGRCIVWYQKGYEDCELQSHVPENKTFIGQQFYLVSSPLFDKVKKQHNALGAPGLEHYFKENPDSFNCHLSFNISNFANKPHKVNEQTTSNLVEENFEVKG</sequence>
<dbReference type="EMBL" id="LAVV01012657">
    <property type="protein sequence ID" value="KNZ46458.1"/>
    <property type="molecule type" value="Genomic_DNA"/>
</dbReference>
<dbReference type="Proteomes" id="UP000037035">
    <property type="component" value="Unassembled WGS sequence"/>
</dbReference>